<evidence type="ECO:0000313" key="2">
    <source>
        <dbReference type="Proteomes" id="UP000828048"/>
    </source>
</evidence>
<dbReference type="Proteomes" id="UP000828048">
    <property type="component" value="Chromosome 2"/>
</dbReference>
<comment type="caution">
    <text evidence="1">The sequence shown here is derived from an EMBL/GenBank/DDBJ whole genome shotgun (WGS) entry which is preliminary data.</text>
</comment>
<keyword evidence="2" id="KW-1185">Reference proteome</keyword>
<dbReference type="EMBL" id="CM037152">
    <property type="protein sequence ID" value="KAH7835279.1"/>
    <property type="molecule type" value="Genomic_DNA"/>
</dbReference>
<name>A0ACB7X3P3_9ERIC</name>
<gene>
    <name evidence="1" type="ORF">Vadar_024675</name>
</gene>
<sequence length="76" mass="8306">MNQYHDQHLEIPDTACFSASGLGWGHSSVLPLTDLHDASKGFLVNDNLTIKAEVSAISTVKNFQRSGLQETDFGML</sequence>
<evidence type="ECO:0000313" key="1">
    <source>
        <dbReference type="EMBL" id="KAH7835279.1"/>
    </source>
</evidence>
<reference evidence="1 2" key="1">
    <citation type="journal article" date="2021" name="Hortic Res">
        <title>High-quality reference genome and annotation aids understanding of berry development for evergreen blueberry (Vaccinium darrowii).</title>
        <authorList>
            <person name="Yu J."/>
            <person name="Hulse-Kemp A.M."/>
            <person name="Babiker E."/>
            <person name="Staton M."/>
        </authorList>
    </citation>
    <scope>NUCLEOTIDE SEQUENCE [LARGE SCALE GENOMIC DNA]</scope>
    <source>
        <strain evidence="2">cv. NJ 8807/NJ 8810</strain>
        <tissue evidence="1">Young leaf</tissue>
    </source>
</reference>
<proteinExistence type="predicted"/>
<protein>
    <submittedName>
        <fullName evidence="1">Uncharacterized protein</fullName>
    </submittedName>
</protein>
<accession>A0ACB7X3P3</accession>
<organism evidence="1 2">
    <name type="scientific">Vaccinium darrowii</name>
    <dbReference type="NCBI Taxonomy" id="229202"/>
    <lineage>
        <taxon>Eukaryota</taxon>
        <taxon>Viridiplantae</taxon>
        <taxon>Streptophyta</taxon>
        <taxon>Embryophyta</taxon>
        <taxon>Tracheophyta</taxon>
        <taxon>Spermatophyta</taxon>
        <taxon>Magnoliopsida</taxon>
        <taxon>eudicotyledons</taxon>
        <taxon>Gunneridae</taxon>
        <taxon>Pentapetalae</taxon>
        <taxon>asterids</taxon>
        <taxon>Ericales</taxon>
        <taxon>Ericaceae</taxon>
        <taxon>Vaccinioideae</taxon>
        <taxon>Vaccinieae</taxon>
        <taxon>Vaccinium</taxon>
    </lineage>
</organism>